<gene>
    <name evidence="3" type="ORF">JOF44_003494</name>
</gene>
<protein>
    <recommendedName>
        <fullName evidence="2">PKD domain-containing protein</fullName>
    </recommendedName>
</protein>
<feature type="domain" description="PKD" evidence="2">
    <location>
        <begin position="110"/>
        <end position="154"/>
    </location>
</feature>
<feature type="region of interest" description="Disordered" evidence="1">
    <location>
        <begin position="193"/>
        <end position="226"/>
    </location>
</feature>
<dbReference type="Gene3D" id="2.60.40.10">
    <property type="entry name" value="Immunoglobulins"/>
    <property type="match status" value="1"/>
</dbReference>
<name>A0ABS4YP73_9MICO</name>
<accession>A0ABS4YP73</accession>
<dbReference type="InterPro" id="IPR013783">
    <property type="entry name" value="Ig-like_fold"/>
</dbReference>
<evidence type="ECO:0000256" key="1">
    <source>
        <dbReference type="SAM" id="MobiDB-lite"/>
    </source>
</evidence>
<evidence type="ECO:0000313" key="4">
    <source>
        <dbReference type="Proteomes" id="UP000698222"/>
    </source>
</evidence>
<dbReference type="Proteomes" id="UP000698222">
    <property type="component" value="Unassembled WGS sequence"/>
</dbReference>
<dbReference type="InterPro" id="IPR000601">
    <property type="entry name" value="PKD_dom"/>
</dbReference>
<comment type="caution">
    <text evidence="3">The sequence shown here is derived from an EMBL/GenBank/DDBJ whole genome shotgun (WGS) entry which is preliminary data.</text>
</comment>
<evidence type="ECO:0000259" key="2">
    <source>
        <dbReference type="PROSITE" id="PS50093"/>
    </source>
</evidence>
<keyword evidence="4" id="KW-1185">Reference proteome</keyword>
<dbReference type="CDD" id="cd00146">
    <property type="entry name" value="PKD"/>
    <property type="match status" value="1"/>
</dbReference>
<reference evidence="3 4" key="1">
    <citation type="submission" date="2021-03" db="EMBL/GenBank/DDBJ databases">
        <title>Sequencing the genomes of 1000 actinobacteria strains.</title>
        <authorList>
            <person name="Klenk H.-P."/>
        </authorList>
    </citation>
    <scope>NUCLEOTIDE SEQUENCE [LARGE SCALE GENOMIC DNA]</scope>
    <source>
        <strain evidence="3 4">DSM 14564</strain>
    </source>
</reference>
<organism evidence="3 4">
    <name type="scientific">Brachybacterium fresconis</name>
    <dbReference type="NCBI Taxonomy" id="173363"/>
    <lineage>
        <taxon>Bacteria</taxon>
        <taxon>Bacillati</taxon>
        <taxon>Actinomycetota</taxon>
        <taxon>Actinomycetes</taxon>
        <taxon>Micrococcales</taxon>
        <taxon>Dermabacteraceae</taxon>
        <taxon>Brachybacterium</taxon>
    </lineage>
</organism>
<dbReference type="InterPro" id="IPR035986">
    <property type="entry name" value="PKD_dom_sf"/>
</dbReference>
<dbReference type="EMBL" id="JAGIOC010000001">
    <property type="protein sequence ID" value="MBP2410591.1"/>
    <property type="molecule type" value="Genomic_DNA"/>
</dbReference>
<dbReference type="RefSeq" id="WP_245348998.1">
    <property type="nucleotide sequence ID" value="NZ_BAAAJV010000008.1"/>
</dbReference>
<dbReference type="SUPFAM" id="SSF49299">
    <property type="entry name" value="PKD domain"/>
    <property type="match status" value="1"/>
</dbReference>
<dbReference type="PROSITE" id="PS50093">
    <property type="entry name" value="PKD"/>
    <property type="match status" value="1"/>
</dbReference>
<feature type="compositionally biased region" description="Acidic residues" evidence="1">
    <location>
        <begin position="196"/>
        <end position="205"/>
    </location>
</feature>
<proteinExistence type="predicted"/>
<sequence>MDTVAADGEGYLTSERVRVDTQADSEELLGFDCTARGGGGAPAEGSSEPVVITITRSDFESMEVEPLVASAGPEDGWLPVNMVNVLYAESQSQTLATEVLGVPVSVRAVPVSYHWDLGDGNTITTTDAGEPYPSEAVSGTYRYEGWYDVTLTTTFSGQFSVAGGPWQDIDGTIEVASDPIPVYSKSLESRLVDGDVPVDENEDPWVPERTAETEGPQDPEATHRET</sequence>
<evidence type="ECO:0000313" key="3">
    <source>
        <dbReference type="EMBL" id="MBP2410591.1"/>
    </source>
</evidence>